<dbReference type="GO" id="GO:0004519">
    <property type="term" value="F:endonuclease activity"/>
    <property type="evidence" value="ECO:0007669"/>
    <property type="project" value="UniProtKB-KW"/>
</dbReference>
<keyword evidence="1" id="KW-0378">Hydrolase</keyword>
<accession>A0AAJ2LKM4</accession>
<dbReference type="RefSeq" id="WP_310855836.1">
    <property type="nucleotide sequence ID" value="NZ_JAVLSD010000007.1"/>
</dbReference>
<reference evidence="1" key="1">
    <citation type="submission" date="2023-04" db="EMBL/GenBank/DDBJ databases">
        <title>Genomic characterization of faba bean (Vicia faba) microsymbionts in Mexican soils.</title>
        <authorList>
            <person name="Rivera Orduna F.N."/>
            <person name="Guevara-Luna J."/>
            <person name="Yan J."/>
            <person name="Arroyo-Herrera I."/>
            <person name="Li Y."/>
            <person name="Vasquez-Murrieta M.S."/>
            <person name="Wang E.T."/>
        </authorList>
    </citation>
    <scope>NUCLEOTIDE SEQUENCE</scope>
    <source>
        <strain evidence="1">CH26</strain>
    </source>
</reference>
<protein>
    <submittedName>
        <fullName evidence="1">Restriction endonuclease</fullName>
    </submittedName>
</protein>
<gene>
    <name evidence="1" type="ORF">RJJ65_08745</name>
</gene>
<dbReference type="EMBL" id="JAVLSF010000004">
    <property type="protein sequence ID" value="MDR9772743.1"/>
    <property type="molecule type" value="Genomic_DNA"/>
</dbReference>
<dbReference type="Proteomes" id="UP001268610">
    <property type="component" value="Unassembled WGS sequence"/>
</dbReference>
<name>A0AAJ2LKM4_9HYPH</name>
<dbReference type="PANTHER" id="PTHR38733:SF1">
    <property type="entry name" value="TYPE IV METHYL-DIRECTED RESTRICTION ENZYME ECOKMCRBC"/>
    <property type="match status" value="1"/>
</dbReference>
<dbReference type="Pfam" id="PF10117">
    <property type="entry name" value="McrBC"/>
    <property type="match status" value="1"/>
</dbReference>
<dbReference type="PANTHER" id="PTHR38733">
    <property type="entry name" value="PROTEIN MCRC"/>
    <property type="match status" value="1"/>
</dbReference>
<dbReference type="AlphaFoldDB" id="A0AAJ2LKM4"/>
<keyword evidence="1" id="KW-0255">Endonuclease</keyword>
<evidence type="ECO:0000313" key="1">
    <source>
        <dbReference type="EMBL" id="MDR9772743.1"/>
    </source>
</evidence>
<evidence type="ECO:0000313" key="2">
    <source>
        <dbReference type="Proteomes" id="UP001268610"/>
    </source>
</evidence>
<sequence length="413" mass="46309">MIAHFTLRERQTLAVGVSGGISPEQANEFARLEPALPPSLIEWVHNGIRFGPFCGVIRAGNVVIELLPKIDDRDDDDSRARGTLVAMLRETSNLGVRRGGTAQLEMQRFHLLDQFIEDFCASVTTLLRTGAISVYQDQRDNLTAVRGRIDLTSNTKVNVIDRSRIYCEYSERTVDNAHNQALKGTLTVLRRFSNSSTVKGIVAALLHRLDEVTSRKIGVRDIAGLPFDRLSDHWRPLFQRAEWLLRGLFPDTRNGPVDGTCLVFNMERLFEGFISSKLRRGWHGQAPNRIILQGPQLHLATTSERGAFKLRPDMALHDGEAVRRIFDAKWKRFDRKRPNFGIAPADIYQLTAYASRYGCDQVALVFPGRADVASELVGEFTLTVPSRPQVQVYAVNLFDLSRGGRLPSGMLPS</sequence>
<keyword evidence="1" id="KW-0540">Nuclease</keyword>
<dbReference type="InterPro" id="IPR019292">
    <property type="entry name" value="McrC"/>
</dbReference>
<comment type="caution">
    <text evidence="1">The sequence shown here is derived from an EMBL/GenBank/DDBJ whole genome shotgun (WGS) entry which is preliminary data.</text>
</comment>
<organism evidence="1 2">
    <name type="scientific">Rhizobium hidalgonense</name>
    <dbReference type="NCBI Taxonomy" id="1538159"/>
    <lineage>
        <taxon>Bacteria</taxon>
        <taxon>Pseudomonadati</taxon>
        <taxon>Pseudomonadota</taxon>
        <taxon>Alphaproteobacteria</taxon>
        <taxon>Hyphomicrobiales</taxon>
        <taxon>Rhizobiaceae</taxon>
        <taxon>Rhizobium/Agrobacterium group</taxon>
        <taxon>Rhizobium</taxon>
    </lineage>
</organism>
<proteinExistence type="predicted"/>